<gene>
    <name evidence="1" type="ORF">QFC19_003048</name>
</gene>
<sequence length="168" mass="17824">MSDAEAEAAAELLLEADRVIEEALDAELETAAAAADIEDDAEDEVLAVMLEEDEVTAEVESAVEEPVVELLPETRKPVPHGIEAPPGCVELLSPVINLIVTSVQVPLVSLAHVVSALAPTLTTVDPSGEEGMTSARTRVVKAANKGRAVKRDLKNIVGYVFVRLSFED</sequence>
<proteinExistence type="predicted"/>
<organism evidence="1 2">
    <name type="scientific">Naganishia cerealis</name>
    <dbReference type="NCBI Taxonomy" id="610337"/>
    <lineage>
        <taxon>Eukaryota</taxon>
        <taxon>Fungi</taxon>
        <taxon>Dikarya</taxon>
        <taxon>Basidiomycota</taxon>
        <taxon>Agaricomycotina</taxon>
        <taxon>Tremellomycetes</taxon>
        <taxon>Filobasidiales</taxon>
        <taxon>Filobasidiaceae</taxon>
        <taxon>Naganishia</taxon>
    </lineage>
</organism>
<keyword evidence="2" id="KW-1185">Reference proteome</keyword>
<reference evidence="1" key="1">
    <citation type="submission" date="2023-04" db="EMBL/GenBank/DDBJ databases">
        <title>Draft Genome sequencing of Naganishia species isolated from polar environments using Oxford Nanopore Technology.</title>
        <authorList>
            <person name="Leo P."/>
            <person name="Venkateswaran K."/>
        </authorList>
    </citation>
    <scope>NUCLEOTIDE SEQUENCE</scope>
    <source>
        <strain evidence="1">MNA-CCFEE 5261</strain>
    </source>
</reference>
<dbReference type="EMBL" id="JASBWR010000028">
    <property type="protein sequence ID" value="KAJ9106736.1"/>
    <property type="molecule type" value="Genomic_DNA"/>
</dbReference>
<accession>A0ACC2W788</accession>
<comment type="caution">
    <text evidence="1">The sequence shown here is derived from an EMBL/GenBank/DDBJ whole genome shotgun (WGS) entry which is preliminary data.</text>
</comment>
<name>A0ACC2W788_9TREE</name>
<protein>
    <submittedName>
        <fullName evidence="1">Uncharacterized protein</fullName>
    </submittedName>
</protein>
<evidence type="ECO:0000313" key="2">
    <source>
        <dbReference type="Proteomes" id="UP001241377"/>
    </source>
</evidence>
<dbReference type="Proteomes" id="UP001241377">
    <property type="component" value="Unassembled WGS sequence"/>
</dbReference>
<evidence type="ECO:0000313" key="1">
    <source>
        <dbReference type="EMBL" id="KAJ9106736.1"/>
    </source>
</evidence>